<dbReference type="EMBL" id="JBBEUB010000008">
    <property type="protein sequence ID" value="MEJ2904872.1"/>
    <property type="molecule type" value="Genomic_DNA"/>
</dbReference>
<comment type="caution">
    <text evidence="1">The sequence shown here is derived from an EMBL/GenBank/DDBJ whole genome shotgun (WGS) entry which is preliminary data.</text>
</comment>
<organism evidence="1 2">
    <name type="scientific">Pedobacter panaciterrae</name>
    <dbReference type="NCBI Taxonomy" id="363849"/>
    <lineage>
        <taxon>Bacteria</taxon>
        <taxon>Pseudomonadati</taxon>
        <taxon>Bacteroidota</taxon>
        <taxon>Sphingobacteriia</taxon>
        <taxon>Sphingobacteriales</taxon>
        <taxon>Sphingobacteriaceae</taxon>
        <taxon>Pedobacter</taxon>
    </lineage>
</organism>
<protein>
    <submittedName>
        <fullName evidence="1">Uncharacterized protein</fullName>
    </submittedName>
</protein>
<keyword evidence="2" id="KW-1185">Reference proteome</keyword>
<dbReference type="Proteomes" id="UP001378956">
    <property type="component" value="Unassembled WGS sequence"/>
</dbReference>
<sequence length="72" mass="8803">MKTELINEFYLMQRSRASVDYSEMLNDNVYTPIKHANRKMTTWICERGHMLMNMEVRLNSSMKHLRKKYLKF</sequence>
<name>A0ABU8NRJ9_9SPHI</name>
<accession>A0ABU8NRJ9</accession>
<evidence type="ECO:0000313" key="1">
    <source>
        <dbReference type="EMBL" id="MEJ2904872.1"/>
    </source>
</evidence>
<dbReference type="RefSeq" id="WP_172661118.1">
    <property type="nucleotide sequence ID" value="NZ_CBFGNQ010000008.1"/>
</dbReference>
<proteinExistence type="predicted"/>
<gene>
    <name evidence="1" type="ORF">WAE58_20675</name>
</gene>
<reference evidence="1 2" key="1">
    <citation type="submission" date="2024-03" db="EMBL/GenBank/DDBJ databases">
        <title>Sequence of Lycoming College Course Isolates.</title>
        <authorList>
            <person name="Plotts O."/>
            <person name="Newman J."/>
        </authorList>
    </citation>
    <scope>NUCLEOTIDE SEQUENCE [LARGE SCALE GENOMIC DNA]</scope>
    <source>
        <strain evidence="1 2">CJB-3</strain>
    </source>
</reference>
<evidence type="ECO:0000313" key="2">
    <source>
        <dbReference type="Proteomes" id="UP001378956"/>
    </source>
</evidence>